<protein>
    <submittedName>
        <fullName evidence="1">Uncharacterized protein</fullName>
    </submittedName>
</protein>
<evidence type="ECO:0000313" key="1">
    <source>
        <dbReference type="EMBL" id="MBX48485.1"/>
    </source>
</evidence>
<name>A0A2P2P153_RHIMU</name>
<organism evidence="1">
    <name type="scientific">Rhizophora mucronata</name>
    <name type="common">Asiatic mangrove</name>
    <dbReference type="NCBI Taxonomy" id="61149"/>
    <lineage>
        <taxon>Eukaryota</taxon>
        <taxon>Viridiplantae</taxon>
        <taxon>Streptophyta</taxon>
        <taxon>Embryophyta</taxon>
        <taxon>Tracheophyta</taxon>
        <taxon>Spermatophyta</taxon>
        <taxon>Magnoliopsida</taxon>
        <taxon>eudicotyledons</taxon>
        <taxon>Gunneridae</taxon>
        <taxon>Pentapetalae</taxon>
        <taxon>rosids</taxon>
        <taxon>fabids</taxon>
        <taxon>Malpighiales</taxon>
        <taxon>Rhizophoraceae</taxon>
        <taxon>Rhizophora</taxon>
    </lineage>
</organism>
<sequence length="59" mass="6665">MPGSGKRSSKWRKSYGGTSYSSECTQFLLLFLMNFCITDTLANVVTISKFTFSFSYLES</sequence>
<dbReference type="AlphaFoldDB" id="A0A2P2P153"/>
<proteinExistence type="predicted"/>
<accession>A0A2P2P153</accession>
<dbReference type="EMBL" id="GGEC01068001">
    <property type="protein sequence ID" value="MBX48485.1"/>
    <property type="molecule type" value="Transcribed_RNA"/>
</dbReference>
<reference evidence="1" key="1">
    <citation type="submission" date="2018-02" db="EMBL/GenBank/DDBJ databases">
        <title>Rhizophora mucronata_Transcriptome.</title>
        <authorList>
            <person name="Meera S.P."/>
            <person name="Sreeshan A."/>
            <person name="Augustine A."/>
        </authorList>
    </citation>
    <scope>NUCLEOTIDE SEQUENCE</scope>
    <source>
        <tissue evidence="1">Leaf</tissue>
    </source>
</reference>